<dbReference type="GO" id="GO:0005783">
    <property type="term" value="C:endoplasmic reticulum"/>
    <property type="evidence" value="ECO:0007669"/>
    <property type="project" value="TreeGrafter"/>
</dbReference>
<dbReference type="PANTHER" id="PTHR16489">
    <property type="entry name" value="GH11727P"/>
    <property type="match status" value="1"/>
</dbReference>
<dbReference type="EMBL" id="JAWZYT010005889">
    <property type="protein sequence ID" value="KAK4289364.1"/>
    <property type="molecule type" value="Genomic_DNA"/>
</dbReference>
<dbReference type="GO" id="GO:0000164">
    <property type="term" value="C:protein phosphatase type 1 complex"/>
    <property type="evidence" value="ECO:0007669"/>
    <property type="project" value="TreeGrafter"/>
</dbReference>
<gene>
    <name evidence="2" type="ORF">Pmani_037662</name>
</gene>
<feature type="region of interest" description="Disordered" evidence="1">
    <location>
        <begin position="39"/>
        <end position="167"/>
    </location>
</feature>
<dbReference type="InterPro" id="IPR051254">
    <property type="entry name" value="PPP1R15"/>
</dbReference>
<dbReference type="Proteomes" id="UP001292094">
    <property type="component" value="Unassembled WGS sequence"/>
</dbReference>
<feature type="compositionally biased region" description="Acidic residues" evidence="1">
    <location>
        <begin position="98"/>
        <end position="107"/>
    </location>
</feature>
<feature type="compositionally biased region" description="Acidic residues" evidence="1">
    <location>
        <begin position="120"/>
        <end position="137"/>
    </location>
</feature>
<name>A0AAE1NHS1_9EUCA</name>
<dbReference type="GO" id="GO:0034976">
    <property type="term" value="P:response to endoplasmic reticulum stress"/>
    <property type="evidence" value="ECO:0007669"/>
    <property type="project" value="TreeGrafter"/>
</dbReference>
<accession>A0AAE1NHS1</accession>
<feature type="compositionally biased region" description="Basic and acidic residues" evidence="1">
    <location>
        <begin position="140"/>
        <end position="156"/>
    </location>
</feature>
<feature type="compositionally biased region" description="Acidic residues" evidence="1">
    <location>
        <begin position="40"/>
        <end position="91"/>
    </location>
</feature>
<reference evidence="2" key="1">
    <citation type="submission" date="2023-11" db="EMBL/GenBank/DDBJ databases">
        <title>Genome assemblies of two species of porcelain crab, Petrolisthes cinctipes and Petrolisthes manimaculis (Anomura: Porcellanidae).</title>
        <authorList>
            <person name="Angst P."/>
        </authorList>
    </citation>
    <scope>NUCLEOTIDE SEQUENCE</scope>
    <source>
        <strain evidence="2">PB745_02</strain>
        <tissue evidence="2">Gill</tissue>
    </source>
</reference>
<dbReference type="AlphaFoldDB" id="A0AAE1NHS1"/>
<organism evidence="2 3">
    <name type="scientific">Petrolisthes manimaculis</name>
    <dbReference type="NCBI Taxonomy" id="1843537"/>
    <lineage>
        <taxon>Eukaryota</taxon>
        <taxon>Metazoa</taxon>
        <taxon>Ecdysozoa</taxon>
        <taxon>Arthropoda</taxon>
        <taxon>Crustacea</taxon>
        <taxon>Multicrustacea</taxon>
        <taxon>Malacostraca</taxon>
        <taxon>Eumalacostraca</taxon>
        <taxon>Eucarida</taxon>
        <taxon>Decapoda</taxon>
        <taxon>Pleocyemata</taxon>
        <taxon>Anomura</taxon>
        <taxon>Galatheoidea</taxon>
        <taxon>Porcellanidae</taxon>
        <taxon>Petrolisthes</taxon>
    </lineage>
</organism>
<comment type="caution">
    <text evidence="2">The sequence shown here is derived from an EMBL/GenBank/DDBJ whole genome shotgun (WGS) entry which is preliminary data.</text>
</comment>
<sequence length="266" mass="31465">MKTTTPDNIIIIMETPTSDTKPQIMEKENQVEFDLVAWVDQDEEEDEDCNESQNEDEDCNESEDEDEDCNESQNEDEDCNESEDEDEEVEFDLVAWVDQDEDEDENSNESQDKDENSNESQDEDENSNESQDEDENSNESQDKDENSNESQDKDSSSESEDESEPTLIHSYMNQINKKWDRMIMKDISPQTKHLVQFGDVKIHRLIHWQFAYQEARKSLWGQCVRDRNRFHRRIQQIEPILSKILNPDHRIRIQYKLKLISSDNIN</sequence>
<evidence type="ECO:0000256" key="1">
    <source>
        <dbReference type="SAM" id="MobiDB-lite"/>
    </source>
</evidence>
<evidence type="ECO:0000313" key="2">
    <source>
        <dbReference type="EMBL" id="KAK4289364.1"/>
    </source>
</evidence>
<feature type="region of interest" description="Disordered" evidence="1">
    <location>
        <begin position="1"/>
        <end position="24"/>
    </location>
</feature>
<evidence type="ECO:0000313" key="3">
    <source>
        <dbReference type="Proteomes" id="UP001292094"/>
    </source>
</evidence>
<protein>
    <submittedName>
        <fullName evidence="2">Uncharacterized protein</fullName>
    </submittedName>
</protein>
<dbReference type="GO" id="GO:0019888">
    <property type="term" value="F:protein phosphatase regulator activity"/>
    <property type="evidence" value="ECO:0007669"/>
    <property type="project" value="TreeGrafter"/>
</dbReference>
<keyword evidence="3" id="KW-1185">Reference proteome</keyword>
<proteinExistence type="predicted"/>
<dbReference type="PANTHER" id="PTHR16489:SF12">
    <property type="entry name" value="GH11727P"/>
    <property type="match status" value="1"/>
</dbReference>